<sequence length="446" mass="48800">MAEMKLLTKYIDNRQSAELEFYESVHGYDGLKKALSMKPDDIIAEVKKSGLRGRGGAGFPTGLKWSFIPKDIPKPKYIICNADEGEPGTFKDRKLIENLPHQIIEGMIIGAKAIGSNKGFFYIRGEFQKGAKTMQKAIDEAYAKGYLGKNILGSGFDFDLILYEGAGAYICGEETALINSLEGRRGHPRLKPPFPAVSGLYRSPTVVNNVETFSAIPHILDKGADWYSKIGTEKSPGTRLFSVSGHVKRPGVYEIELGTPLLELVNDLCGGIVDDKPLKAVIPGGSSVPILTAEECKTANMDFESMAAHKTMLGSGAVIVLAEGTDIVETTYRFARFYAHESCGQCTPCREGTHWVRDILYKIREGEGTTKDIELILSLSRNMEGGTTICPLSDACVGAVRPALQKFRSEFDARLKDKPEPAADHPRRRKEDRISESATTGGRTAP</sequence>
<evidence type="ECO:0000256" key="10">
    <source>
        <dbReference type="ARBA" id="ARBA00023004"/>
    </source>
</evidence>
<dbReference type="RefSeq" id="WP_004468551.1">
    <property type="nucleotide sequence ID" value="NZ_AHON02000043.1"/>
</dbReference>
<dbReference type="InterPro" id="IPR037225">
    <property type="entry name" value="Nuo51_FMN-bd_sf"/>
</dbReference>
<dbReference type="Gene3D" id="6.10.250.1450">
    <property type="match status" value="1"/>
</dbReference>
<feature type="region of interest" description="Disordered" evidence="15">
    <location>
        <begin position="411"/>
        <end position="446"/>
    </location>
</feature>
<dbReference type="PROSITE" id="PS00644">
    <property type="entry name" value="COMPLEX1_51K_1"/>
    <property type="match status" value="1"/>
</dbReference>
<dbReference type="PANTHER" id="PTHR11780:SF10">
    <property type="entry name" value="NADH DEHYDROGENASE [UBIQUINONE] FLAVOPROTEIN 1, MITOCHONDRIAL"/>
    <property type="match status" value="1"/>
</dbReference>
<dbReference type="InterPro" id="IPR054765">
    <property type="entry name" value="SLBB_dom"/>
</dbReference>
<evidence type="ECO:0000259" key="16">
    <source>
        <dbReference type="SMART" id="SM00928"/>
    </source>
</evidence>
<dbReference type="EC" id="7.1.1.-" evidence="14"/>
<dbReference type="GO" id="GO:0048038">
    <property type="term" value="F:quinone binding"/>
    <property type="evidence" value="ECO:0007669"/>
    <property type="project" value="UniProtKB-KW"/>
</dbReference>
<evidence type="ECO:0000256" key="8">
    <source>
        <dbReference type="ARBA" id="ARBA00022723"/>
    </source>
</evidence>
<evidence type="ECO:0000256" key="9">
    <source>
        <dbReference type="ARBA" id="ARBA00022967"/>
    </source>
</evidence>
<dbReference type="Pfam" id="PF01512">
    <property type="entry name" value="Complex1_51K"/>
    <property type="match status" value="1"/>
</dbReference>
<dbReference type="GO" id="GO:0051287">
    <property type="term" value="F:NAD binding"/>
    <property type="evidence" value="ECO:0007669"/>
    <property type="project" value="UniProtKB-UniRule"/>
</dbReference>
<evidence type="ECO:0000256" key="13">
    <source>
        <dbReference type="ARBA" id="ARBA00047712"/>
    </source>
</evidence>
<dbReference type="GO" id="GO:0010181">
    <property type="term" value="F:FMN binding"/>
    <property type="evidence" value="ECO:0007669"/>
    <property type="project" value="InterPro"/>
</dbReference>
<keyword evidence="5 14" id="KW-0285">Flavoprotein</keyword>
<dbReference type="NCBIfam" id="NF010120">
    <property type="entry name" value="PRK13596.1"/>
    <property type="match status" value="1"/>
</dbReference>
<dbReference type="Pfam" id="PF22461">
    <property type="entry name" value="SLBB_2"/>
    <property type="match status" value="1"/>
</dbReference>
<keyword evidence="11 14" id="KW-0411">Iron-sulfur</keyword>
<keyword evidence="4 14" id="KW-0004">4Fe-4S</keyword>
<dbReference type="GO" id="GO:0051539">
    <property type="term" value="F:4 iron, 4 sulfur cluster binding"/>
    <property type="evidence" value="ECO:0007669"/>
    <property type="project" value="UniProtKB-UniRule"/>
</dbReference>
<evidence type="ECO:0000256" key="15">
    <source>
        <dbReference type="SAM" id="MobiDB-lite"/>
    </source>
</evidence>
<dbReference type="Gene3D" id="3.40.50.11540">
    <property type="entry name" value="NADH-ubiquinone oxidoreductase 51kDa subunit"/>
    <property type="match status" value="1"/>
</dbReference>
<dbReference type="PANTHER" id="PTHR11780">
    <property type="entry name" value="NADH-UBIQUINONE OXIDOREDUCTASE FLAVOPROTEIN 1 NDUFV1"/>
    <property type="match status" value="1"/>
</dbReference>
<name>A0A0E2BFT6_9LEPT</name>
<dbReference type="GO" id="GO:0045333">
    <property type="term" value="P:cellular respiration"/>
    <property type="evidence" value="ECO:0007669"/>
    <property type="project" value="TreeGrafter"/>
</dbReference>
<feature type="domain" description="NADH-ubiquinone oxidoreductase 51kDa subunit iron-sulphur binding" evidence="16">
    <location>
        <begin position="328"/>
        <end position="373"/>
    </location>
</feature>
<comment type="catalytic activity">
    <reaction evidence="13 14">
        <text>a quinone + NADH + 5 H(+)(in) = a quinol + NAD(+) + 4 H(+)(out)</text>
        <dbReference type="Rhea" id="RHEA:57888"/>
        <dbReference type="ChEBI" id="CHEBI:15378"/>
        <dbReference type="ChEBI" id="CHEBI:24646"/>
        <dbReference type="ChEBI" id="CHEBI:57540"/>
        <dbReference type="ChEBI" id="CHEBI:57945"/>
        <dbReference type="ChEBI" id="CHEBI:132124"/>
    </reaction>
</comment>
<evidence type="ECO:0000256" key="4">
    <source>
        <dbReference type="ARBA" id="ARBA00022485"/>
    </source>
</evidence>
<dbReference type="GO" id="GO:0003954">
    <property type="term" value="F:NADH dehydrogenase activity"/>
    <property type="evidence" value="ECO:0007669"/>
    <property type="project" value="TreeGrafter"/>
</dbReference>
<keyword evidence="17" id="KW-0560">Oxidoreductase</keyword>
<dbReference type="InterPro" id="IPR011537">
    <property type="entry name" value="NADH-UbQ_OxRdtase_suF"/>
</dbReference>
<dbReference type="InterPro" id="IPR037207">
    <property type="entry name" value="Nuop51_4Fe4S-bd_sf"/>
</dbReference>
<dbReference type="Gene3D" id="1.20.1440.230">
    <property type="entry name" value="NADH-ubiquinone oxidoreductase 51kDa subunit, iron-sulphur binding domain"/>
    <property type="match status" value="1"/>
</dbReference>
<dbReference type="NCBIfam" id="TIGR01959">
    <property type="entry name" value="nuoF_fam"/>
    <property type="match status" value="1"/>
</dbReference>
<comment type="cofactor">
    <cofactor evidence="2 14">
        <name>[4Fe-4S] cluster</name>
        <dbReference type="ChEBI" id="CHEBI:49883"/>
    </cofactor>
</comment>
<protein>
    <recommendedName>
        <fullName evidence="14">NADH-quinone oxidoreductase subunit F</fullName>
        <ecNumber evidence="14">7.1.1.-</ecNumber>
    </recommendedName>
</protein>
<keyword evidence="9" id="KW-1278">Translocase</keyword>
<dbReference type="SUPFAM" id="SSF142019">
    <property type="entry name" value="Nqo1 FMN-binding domain-like"/>
    <property type="match status" value="1"/>
</dbReference>
<feature type="compositionally biased region" description="Basic and acidic residues" evidence="15">
    <location>
        <begin position="411"/>
        <end position="435"/>
    </location>
</feature>
<evidence type="ECO:0000256" key="1">
    <source>
        <dbReference type="ARBA" id="ARBA00001917"/>
    </source>
</evidence>
<organism evidence="17 18">
    <name type="scientific">Leptospira santarosai str. MOR084</name>
    <dbReference type="NCBI Taxonomy" id="1049984"/>
    <lineage>
        <taxon>Bacteria</taxon>
        <taxon>Pseudomonadati</taxon>
        <taxon>Spirochaetota</taxon>
        <taxon>Spirochaetia</taxon>
        <taxon>Leptospirales</taxon>
        <taxon>Leptospiraceae</taxon>
        <taxon>Leptospira</taxon>
    </lineage>
</organism>
<comment type="similarity">
    <text evidence="3 14">Belongs to the complex I 51 kDa subunit family.</text>
</comment>
<dbReference type="GO" id="GO:0046872">
    <property type="term" value="F:metal ion binding"/>
    <property type="evidence" value="ECO:0007669"/>
    <property type="project" value="UniProtKB-KW"/>
</dbReference>
<keyword evidence="8 14" id="KW-0479">Metal-binding</keyword>
<evidence type="ECO:0000256" key="3">
    <source>
        <dbReference type="ARBA" id="ARBA00007523"/>
    </source>
</evidence>
<evidence type="ECO:0000313" key="17">
    <source>
        <dbReference type="EMBL" id="EKO33791.1"/>
    </source>
</evidence>
<evidence type="ECO:0000256" key="7">
    <source>
        <dbReference type="ARBA" id="ARBA00022719"/>
    </source>
</evidence>
<evidence type="ECO:0000256" key="11">
    <source>
        <dbReference type="ARBA" id="ARBA00023014"/>
    </source>
</evidence>
<dbReference type="Pfam" id="PF10589">
    <property type="entry name" value="NADH_4Fe-4S"/>
    <property type="match status" value="1"/>
</dbReference>
<reference evidence="17" key="1">
    <citation type="submission" date="2012-10" db="EMBL/GenBank/DDBJ databases">
        <authorList>
            <person name="Harkins D.M."/>
            <person name="Durkin A.S."/>
            <person name="Brinkac L.M."/>
            <person name="Haft D.H."/>
            <person name="Selengut J.D."/>
            <person name="Sanka R."/>
            <person name="DePew J."/>
            <person name="Purushe J."/>
            <person name="Matthias M.A."/>
            <person name="Vinetz J.M."/>
            <person name="Sutton G.G."/>
            <person name="Nierman W.C."/>
            <person name="Fouts D.E."/>
        </authorList>
    </citation>
    <scope>NUCLEOTIDE SEQUENCE [LARGE SCALE GENOMIC DNA]</scope>
    <source>
        <strain evidence="17">MOR084</strain>
    </source>
</reference>
<evidence type="ECO:0000256" key="5">
    <source>
        <dbReference type="ARBA" id="ARBA00022630"/>
    </source>
</evidence>
<accession>A0A0E2BFT6</accession>
<comment type="caution">
    <text evidence="17">The sequence shown here is derived from an EMBL/GenBank/DDBJ whole genome shotgun (WGS) entry which is preliminary data.</text>
</comment>
<evidence type="ECO:0000256" key="12">
    <source>
        <dbReference type="ARBA" id="ARBA00023027"/>
    </source>
</evidence>
<proteinExistence type="inferred from homology"/>
<keyword evidence="6 14" id="KW-0288">FMN</keyword>
<evidence type="ECO:0000256" key="2">
    <source>
        <dbReference type="ARBA" id="ARBA00001966"/>
    </source>
</evidence>
<evidence type="ECO:0000313" key="18">
    <source>
        <dbReference type="Proteomes" id="UP000006329"/>
    </source>
</evidence>
<dbReference type="SUPFAM" id="SSF142984">
    <property type="entry name" value="Nqo1 middle domain-like"/>
    <property type="match status" value="1"/>
</dbReference>
<dbReference type="FunFam" id="3.40.50.11540:FF:000001">
    <property type="entry name" value="NADH dehydrogenase [ubiquinone] flavoprotein 1, mitochondrial"/>
    <property type="match status" value="1"/>
</dbReference>
<gene>
    <name evidence="17" type="primary">nuoF</name>
    <name evidence="17" type="ORF">LEP1GSC179_2837</name>
</gene>
<dbReference type="FunFam" id="3.10.20.600:FF:000003">
    <property type="entry name" value="NADH-quinone oxidoreductase subunit F"/>
    <property type="match status" value="1"/>
</dbReference>
<dbReference type="Proteomes" id="UP000006329">
    <property type="component" value="Unassembled WGS sequence"/>
</dbReference>
<keyword evidence="10 14" id="KW-0408">Iron</keyword>
<evidence type="ECO:0000256" key="6">
    <source>
        <dbReference type="ARBA" id="ARBA00022643"/>
    </source>
</evidence>
<dbReference type="InterPro" id="IPR001949">
    <property type="entry name" value="NADH-UbQ_OxRdtase_51kDa_CS"/>
</dbReference>
<feature type="compositionally biased region" description="Polar residues" evidence="15">
    <location>
        <begin position="436"/>
        <end position="446"/>
    </location>
</feature>
<keyword evidence="7 14" id="KW-0874">Quinone</keyword>
<comment type="function">
    <text evidence="14">NDH-1 shuttles electrons from NADH, via FMN and iron-sulfur (Fe-S) centers, to quinones in the respiratory chain.</text>
</comment>
<dbReference type="SMART" id="SM00928">
    <property type="entry name" value="NADH_4Fe-4S"/>
    <property type="match status" value="1"/>
</dbReference>
<dbReference type="PROSITE" id="PS00645">
    <property type="entry name" value="COMPLEX1_51K_2"/>
    <property type="match status" value="1"/>
</dbReference>
<dbReference type="AlphaFoldDB" id="A0A0E2BFT6"/>
<dbReference type="InterPro" id="IPR019575">
    <property type="entry name" value="Nuop51_4Fe4S-bd"/>
</dbReference>
<dbReference type="InterPro" id="IPR050837">
    <property type="entry name" value="ComplexI_51kDa_subunit"/>
</dbReference>
<dbReference type="GO" id="GO:0008137">
    <property type="term" value="F:NADH dehydrogenase (ubiquinone) activity"/>
    <property type="evidence" value="ECO:0007669"/>
    <property type="project" value="InterPro"/>
</dbReference>
<evidence type="ECO:0000256" key="14">
    <source>
        <dbReference type="RuleBase" id="RU364066"/>
    </source>
</evidence>
<dbReference type="InterPro" id="IPR011538">
    <property type="entry name" value="Nuo51_FMN-bd"/>
</dbReference>
<dbReference type="FunFam" id="1.20.1440.230:FF:000001">
    <property type="entry name" value="Mitochondrial NADH dehydrogenase flavoprotein 1"/>
    <property type="match status" value="1"/>
</dbReference>
<keyword evidence="18" id="KW-1185">Reference proteome</keyword>
<keyword evidence="12 14" id="KW-0520">NAD</keyword>
<comment type="cofactor">
    <cofactor evidence="1 14">
        <name>FMN</name>
        <dbReference type="ChEBI" id="CHEBI:58210"/>
    </cofactor>
</comment>
<dbReference type="SUPFAM" id="SSF140490">
    <property type="entry name" value="Nqo1C-terminal domain-like"/>
    <property type="match status" value="1"/>
</dbReference>
<dbReference type="EMBL" id="AHON02000043">
    <property type="protein sequence ID" value="EKO33791.1"/>
    <property type="molecule type" value="Genomic_DNA"/>
</dbReference>
<dbReference type="Gene3D" id="3.10.20.600">
    <property type="match status" value="1"/>
</dbReference>